<dbReference type="GO" id="GO:0032259">
    <property type="term" value="P:methylation"/>
    <property type="evidence" value="ECO:0007669"/>
    <property type="project" value="UniProtKB-KW"/>
</dbReference>
<evidence type="ECO:0000313" key="3">
    <source>
        <dbReference type="Proteomes" id="UP001595828"/>
    </source>
</evidence>
<evidence type="ECO:0000313" key="2">
    <source>
        <dbReference type="EMBL" id="MFC4295691.1"/>
    </source>
</evidence>
<dbReference type="InterPro" id="IPR041698">
    <property type="entry name" value="Methyltransf_25"/>
</dbReference>
<accession>A0ABV8RTL6</accession>
<dbReference type="GO" id="GO:0008168">
    <property type="term" value="F:methyltransferase activity"/>
    <property type="evidence" value="ECO:0007669"/>
    <property type="project" value="UniProtKB-KW"/>
</dbReference>
<reference evidence="3" key="1">
    <citation type="journal article" date="2019" name="Int. J. Syst. Evol. Microbiol.">
        <title>The Global Catalogue of Microorganisms (GCM) 10K type strain sequencing project: providing services to taxonomists for standard genome sequencing and annotation.</title>
        <authorList>
            <consortium name="The Broad Institute Genomics Platform"/>
            <consortium name="The Broad Institute Genome Sequencing Center for Infectious Disease"/>
            <person name="Wu L."/>
            <person name="Ma J."/>
        </authorList>
    </citation>
    <scope>NUCLEOTIDE SEQUENCE [LARGE SCALE GENOMIC DNA]</scope>
    <source>
        <strain evidence="3">CGMCC 1.12989</strain>
    </source>
</reference>
<dbReference type="EC" id="2.1.1.-" evidence="2"/>
<feature type="domain" description="Methyltransferase" evidence="1">
    <location>
        <begin position="45"/>
        <end position="137"/>
    </location>
</feature>
<dbReference type="CDD" id="cd02440">
    <property type="entry name" value="AdoMet_MTases"/>
    <property type="match status" value="1"/>
</dbReference>
<dbReference type="EMBL" id="JBHSDR010000006">
    <property type="protein sequence ID" value="MFC4295691.1"/>
    <property type="molecule type" value="Genomic_DNA"/>
</dbReference>
<keyword evidence="2" id="KW-0489">Methyltransferase</keyword>
<name>A0ABV8RTL6_9SPHN</name>
<dbReference type="Proteomes" id="UP001595828">
    <property type="component" value="Unassembled WGS sequence"/>
</dbReference>
<proteinExistence type="predicted"/>
<dbReference type="InterPro" id="IPR029063">
    <property type="entry name" value="SAM-dependent_MTases_sf"/>
</dbReference>
<comment type="caution">
    <text evidence="2">The sequence shown here is derived from an EMBL/GenBank/DDBJ whole genome shotgun (WGS) entry which is preliminary data.</text>
</comment>
<dbReference type="PANTHER" id="PTHR43591">
    <property type="entry name" value="METHYLTRANSFERASE"/>
    <property type="match status" value="1"/>
</dbReference>
<dbReference type="Gene3D" id="3.40.50.150">
    <property type="entry name" value="Vaccinia Virus protein VP39"/>
    <property type="match status" value="1"/>
</dbReference>
<dbReference type="RefSeq" id="WP_379539158.1">
    <property type="nucleotide sequence ID" value="NZ_JBHSDR010000006.1"/>
</dbReference>
<protein>
    <submittedName>
        <fullName evidence="2">Class I SAM-dependent methyltransferase</fullName>
        <ecNumber evidence="2">2.1.1.-</ecNumber>
    </submittedName>
</protein>
<organism evidence="2 3">
    <name type="scientific">Novosphingobium tardum</name>
    <dbReference type="NCBI Taxonomy" id="1538021"/>
    <lineage>
        <taxon>Bacteria</taxon>
        <taxon>Pseudomonadati</taxon>
        <taxon>Pseudomonadota</taxon>
        <taxon>Alphaproteobacteria</taxon>
        <taxon>Sphingomonadales</taxon>
        <taxon>Sphingomonadaceae</taxon>
        <taxon>Novosphingobium</taxon>
    </lineage>
</organism>
<gene>
    <name evidence="2" type="ORF">ACFO0A_11565</name>
</gene>
<dbReference type="SUPFAM" id="SSF53335">
    <property type="entry name" value="S-adenosyl-L-methionine-dependent methyltransferases"/>
    <property type="match status" value="1"/>
</dbReference>
<sequence length="275" mass="29082">MTNAEDWESGVGRNWAAEWRRTDRSFANLTPRLLSAIAALPGTDIVDVGCGAGELSLAVADARPGARVLGIDISPDLLTAAAARARGRPNLAFALADASRWEPDRGRPDLYMSRHGVMFFADPVAAFAHLARVATPGAHLAFSCFRDRAENPWASELAMLFAASGGPLADPRAPGPFAFSDKDYVAGLLGEAGWSDVVFEPVDFTYRAGEGANAVDDAMALFQRIGPAAAALRALPDETREAAAAEMRRVLESHLSGDTVSFPAAAWIVTARSTG</sequence>
<dbReference type="Pfam" id="PF13649">
    <property type="entry name" value="Methyltransf_25"/>
    <property type="match status" value="1"/>
</dbReference>
<evidence type="ECO:0000259" key="1">
    <source>
        <dbReference type="Pfam" id="PF13649"/>
    </source>
</evidence>
<dbReference type="PANTHER" id="PTHR43591:SF24">
    <property type="entry name" value="2-METHOXY-6-POLYPRENYL-1,4-BENZOQUINOL METHYLASE, MITOCHONDRIAL"/>
    <property type="match status" value="1"/>
</dbReference>
<keyword evidence="2" id="KW-0808">Transferase</keyword>
<keyword evidence="3" id="KW-1185">Reference proteome</keyword>